<dbReference type="Gene3D" id="3.10.20.30">
    <property type="match status" value="1"/>
</dbReference>
<dbReference type="SUPFAM" id="SSF63380">
    <property type="entry name" value="Riboflavin synthase domain-like"/>
    <property type="match status" value="1"/>
</dbReference>
<dbReference type="PANTHER" id="PTHR47354:SF5">
    <property type="entry name" value="PROTEIN RFBI"/>
    <property type="match status" value="1"/>
</dbReference>
<evidence type="ECO:0000256" key="1">
    <source>
        <dbReference type="ARBA" id="ARBA00001974"/>
    </source>
</evidence>
<dbReference type="GO" id="GO:0051537">
    <property type="term" value="F:2 iron, 2 sulfur cluster binding"/>
    <property type="evidence" value="ECO:0007669"/>
    <property type="project" value="InterPro"/>
</dbReference>
<comment type="cofactor">
    <cofactor evidence="1">
        <name>FAD</name>
        <dbReference type="ChEBI" id="CHEBI:57692"/>
    </cofactor>
</comment>
<feature type="region of interest" description="Disordered" evidence="2">
    <location>
        <begin position="1"/>
        <end position="30"/>
    </location>
</feature>
<dbReference type="CDD" id="cd00207">
    <property type="entry name" value="fer2"/>
    <property type="match status" value="1"/>
</dbReference>
<sequence length="362" mass="38620">MSSSLAPPSDSAAPSPQRSPVIPQAGASPRGARFAAELPGHYRVTVEPSGDSFVVQPGENILAAGRRAGVWLPFECGWGSCGTCKATLISGEVELLFPDAPAIDPRDERRRRKLTCQTTTATDVTLKVTRLGPFEERPTTDRVAQLVDKRELGPGICSFTFALDAPADFRPGQYAILELGPDLRRCYSMDAGPGDEITFVAKHYEGRPGSSALHALKVGVSVPIAIPFGGMWLRDDDSSTILIAGGTGVAPVLSLVRHMAEQRRTHPVTVLYGANTPEELVCLDELAAVVAQLRQGKLVPVVAQADDTWEGCRGFATTPLGEIATPAHRYYLAGPPPMVDATMAVLRECGAGLDRIHVDKFG</sequence>
<dbReference type="SUPFAM" id="SSF52343">
    <property type="entry name" value="Ferredoxin reductase-like, C-terminal NADP-linked domain"/>
    <property type="match status" value="1"/>
</dbReference>
<dbReference type="GO" id="GO:0016491">
    <property type="term" value="F:oxidoreductase activity"/>
    <property type="evidence" value="ECO:0007669"/>
    <property type="project" value="InterPro"/>
</dbReference>
<dbReference type="InterPro" id="IPR012675">
    <property type="entry name" value="Beta-grasp_dom_sf"/>
</dbReference>
<evidence type="ECO:0000313" key="5">
    <source>
        <dbReference type="EMBL" id="AWK76163.1"/>
    </source>
</evidence>
<dbReference type="InterPro" id="IPR039261">
    <property type="entry name" value="FNR_nucleotide-bd"/>
</dbReference>
<dbReference type="OrthoDB" id="502624at2"/>
<protein>
    <submittedName>
        <fullName evidence="5">Uncharacterized protein</fullName>
    </submittedName>
</protein>
<dbReference type="PROSITE" id="PS51085">
    <property type="entry name" value="2FE2S_FER_2"/>
    <property type="match status" value="1"/>
</dbReference>
<dbReference type="Gene3D" id="2.40.30.10">
    <property type="entry name" value="Translation factors"/>
    <property type="match status" value="1"/>
</dbReference>
<feature type="compositionally biased region" description="Low complexity" evidence="2">
    <location>
        <begin position="1"/>
        <end position="20"/>
    </location>
</feature>
<dbReference type="Pfam" id="PF00175">
    <property type="entry name" value="NAD_binding_1"/>
    <property type="match status" value="1"/>
</dbReference>
<dbReference type="PROSITE" id="PS00197">
    <property type="entry name" value="2FE2S_FER_1"/>
    <property type="match status" value="1"/>
</dbReference>
<dbReference type="KEGG" id="roz:CBI38_32160"/>
<accession>A0A2S2C5R7</accession>
<dbReference type="Pfam" id="PF00111">
    <property type="entry name" value="Fer2"/>
    <property type="match status" value="1"/>
</dbReference>
<dbReference type="InterPro" id="IPR036010">
    <property type="entry name" value="2Fe-2S_ferredoxin-like_sf"/>
</dbReference>
<dbReference type="InterPro" id="IPR001433">
    <property type="entry name" value="OxRdtase_FAD/NAD-bd"/>
</dbReference>
<keyword evidence="5" id="KW-0614">Plasmid</keyword>
<dbReference type="Proteomes" id="UP000245711">
    <property type="component" value="Plasmid pRB98"/>
</dbReference>
<proteinExistence type="predicted"/>
<feature type="domain" description="2Fe-2S ferredoxin-type" evidence="3">
    <location>
        <begin position="42"/>
        <end position="132"/>
    </location>
</feature>
<dbReference type="EMBL" id="CP021355">
    <property type="protein sequence ID" value="AWK76163.1"/>
    <property type="molecule type" value="Genomic_DNA"/>
</dbReference>
<evidence type="ECO:0000256" key="2">
    <source>
        <dbReference type="SAM" id="MobiDB-lite"/>
    </source>
</evidence>
<dbReference type="InterPro" id="IPR006058">
    <property type="entry name" value="2Fe2S_fd_BS"/>
</dbReference>
<dbReference type="InterPro" id="IPR001041">
    <property type="entry name" value="2Fe-2S_ferredoxin-type"/>
</dbReference>
<evidence type="ECO:0000259" key="4">
    <source>
        <dbReference type="PROSITE" id="PS51384"/>
    </source>
</evidence>
<name>A0A2S2C5R7_9NOCA</name>
<dbReference type="Gene3D" id="3.40.50.80">
    <property type="entry name" value="Nucleotide-binding domain of ferredoxin-NADP reductase (FNR) module"/>
    <property type="match status" value="1"/>
</dbReference>
<evidence type="ECO:0000313" key="6">
    <source>
        <dbReference type="Proteomes" id="UP000245711"/>
    </source>
</evidence>
<dbReference type="AlphaFoldDB" id="A0A2S2C5R7"/>
<gene>
    <name evidence="5" type="ORF">CBI38_32160</name>
</gene>
<dbReference type="InterPro" id="IPR050415">
    <property type="entry name" value="MRET"/>
</dbReference>
<reference evidence="5 6" key="1">
    <citation type="submission" date="2017-05" db="EMBL/GenBank/DDBJ databases">
        <title>Isolation of Rhodococcus sp. S2-17 biodegrading of BP-3.</title>
        <authorList>
            <person name="Lee Y."/>
            <person name="Kim K.H."/>
            <person name="Chun B.H."/>
            <person name="Jung H.S."/>
            <person name="Jeon C.O."/>
        </authorList>
    </citation>
    <scope>NUCLEOTIDE SEQUENCE [LARGE SCALE GENOMIC DNA]</scope>
    <source>
        <strain evidence="5 6">S2-17</strain>
        <plasmid evidence="6">prb98</plasmid>
    </source>
</reference>
<dbReference type="InterPro" id="IPR017927">
    <property type="entry name" value="FAD-bd_FR_type"/>
</dbReference>
<dbReference type="PROSITE" id="PS51384">
    <property type="entry name" value="FAD_FR"/>
    <property type="match status" value="1"/>
</dbReference>
<evidence type="ECO:0000259" key="3">
    <source>
        <dbReference type="PROSITE" id="PS51085"/>
    </source>
</evidence>
<dbReference type="InterPro" id="IPR017938">
    <property type="entry name" value="Riboflavin_synthase-like_b-brl"/>
</dbReference>
<feature type="domain" description="FAD-binding FR-type" evidence="4">
    <location>
        <begin position="139"/>
        <end position="234"/>
    </location>
</feature>
<dbReference type="SUPFAM" id="SSF54292">
    <property type="entry name" value="2Fe-2S ferredoxin-like"/>
    <property type="match status" value="1"/>
</dbReference>
<dbReference type="PRINTS" id="PR00410">
    <property type="entry name" value="PHEHYDRXLASE"/>
</dbReference>
<geneLocation type="plasmid" evidence="6">
    <name>prb98</name>
</geneLocation>
<keyword evidence="6" id="KW-1185">Reference proteome</keyword>
<organism evidence="5 6">
    <name type="scientific">Rhodococcus oxybenzonivorans</name>
    <dbReference type="NCBI Taxonomy" id="1990687"/>
    <lineage>
        <taxon>Bacteria</taxon>
        <taxon>Bacillati</taxon>
        <taxon>Actinomycetota</taxon>
        <taxon>Actinomycetes</taxon>
        <taxon>Mycobacteriales</taxon>
        <taxon>Nocardiaceae</taxon>
        <taxon>Rhodococcus</taxon>
    </lineage>
</organism>
<dbReference type="PANTHER" id="PTHR47354">
    <property type="entry name" value="NADH OXIDOREDUCTASE HCR"/>
    <property type="match status" value="1"/>
</dbReference>